<reference evidence="1 2" key="1">
    <citation type="journal article" date="2011" name="J. Bacteriol.">
        <title>Draft genome sequence of Sporolactobacillus inulinus strain CASD, an efficient D-lactic acid-producing bacterium with high-concentration lactate tolerance capability.</title>
        <authorList>
            <person name="Yu B."/>
            <person name="Su F."/>
            <person name="Wang L."/>
            <person name="Xu K."/>
            <person name="Zhao B."/>
            <person name="Xu P."/>
        </authorList>
    </citation>
    <scope>NUCLEOTIDE SEQUENCE [LARGE SCALE GENOMIC DNA]</scope>
    <source>
        <strain evidence="1 2">CASD</strain>
    </source>
</reference>
<dbReference type="Proteomes" id="UP000035553">
    <property type="component" value="Unassembled WGS sequence"/>
</dbReference>
<comment type="caution">
    <text evidence="1">The sequence shown here is derived from an EMBL/GenBank/DDBJ whole genome shotgun (WGS) entry which is preliminary data.</text>
</comment>
<accession>A0A0U1QQ81</accession>
<dbReference type="AlphaFoldDB" id="A0A0U1QQ81"/>
<sequence>MASAEQKRELLIHIIKNMSEKDISKVFRLITEYQKSLIPYDDEPLTEEEKKALEEYDAGKMELFSYEEVFRDGDREKQ</sequence>
<organism evidence="1 2">
    <name type="scientific">Sporolactobacillus inulinus CASD</name>
    <dbReference type="NCBI Taxonomy" id="1069536"/>
    <lineage>
        <taxon>Bacteria</taxon>
        <taxon>Bacillati</taxon>
        <taxon>Bacillota</taxon>
        <taxon>Bacilli</taxon>
        <taxon>Bacillales</taxon>
        <taxon>Sporolactobacillaceae</taxon>
        <taxon>Sporolactobacillus</taxon>
    </lineage>
</organism>
<evidence type="ECO:0000313" key="1">
    <source>
        <dbReference type="EMBL" id="KLI02786.1"/>
    </source>
</evidence>
<proteinExistence type="predicted"/>
<dbReference type="OrthoDB" id="2627752at2"/>
<gene>
    <name evidence="1" type="ORF">SINU_06205</name>
</gene>
<evidence type="ECO:0000313" key="2">
    <source>
        <dbReference type="Proteomes" id="UP000035553"/>
    </source>
</evidence>
<dbReference type="EMBL" id="AFVQ02000075">
    <property type="protein sequence ID" value="KLI02786.1"/>
    <property type="molecule type" value="Genomic_DNA"/>
</dbReference>
<name>A0A0U1QQ81_9BACL</name>
<protein>
    <submittedName>
        <fullName evidence="1">Uncharacterized protein</fullName>
    </submittedName>
</protein>
<dbReference type="RefSeq" id="WP_010025794.1">
    <property type="nucleotide sequence ID" value="NZ_AFVQ02000075.1"/>
</dbReference>
<keyword evidence="2" id="KW-1185">Reference proteome</keyword>